<evidence type="ECO:0000259" key="8">
    <source>
        <dbReference type="SMART" id="SM01011"/>
    </source>
</evidence>
<dbReference type="GO" id="GO:0005829">
    <property type="term" value="C:cytosol"/>
    <property type="evidence" value="ECO:0007669"/>
    <property type="project" value="TreeGrafter"/>
</dbReference>
<feature type="domain" description="Aminopeptidase P N-terminal" evidence="8">
    <location>
        <begin position="1"/>
        <end position="135"/>
    </location>
</feature>
<dbReference type="InterPro" id="IPR036005">
    <property type="entry name" value="Creatinase/aminopeptidase-like"/>
</dbReference>
<dbReference type="SMART" id="SM01011">
    <property type="entry name" value="AMP_N"/>
    <property type="match status" value="1"/>
</dbReference>
<dbReference type="InterPro" id="IPR052433">
    <property type="entry name" value="X-Pro_dipept-like"/>
</dbReference>
<comment type="similarity">
    <text evidence="3">Belongs to the peptidase M24B family.</text>
</comment>
<dbReference type="OrthoDB" id="9806388at2"/>
<evidence type="ECO:0000256" key="2">
    <source>
        <dbReference type="ARBA" id="ARBA00001936"/>
    </source>
</evidence>
<evidence type="ECO:0000313" key="9">
    <source>
        <dbReference type="EMBL" id="OBY10195.1"/>
    </source>
</evidence>
<comment type="catalytic activity">
    <reaction evidence="1">
        <text>Release of any N-terminal amino acid, including proline, that is linked to proline, even from a dipeptide or tripeptide.</text>
        <dbReference type="EC" id="3.4.11.9"/>
    </reaction>
</comment>
<reference evidence="9 10" key="1">
    <citation type="submission" date="2016-06" db="EMBL/GenBank/DDBJ databases">
        <authorList>
            <person name="Kjaerup R.B."/>
            <person name="Dalgaard T.S."/>
            <person name="Juul-Madsen H.R."/>
        </authorList>
    </citation>
    <scope>NUCLEOTIDE SEQUENCE [LARGE SCALE GENOMIC DNA]</scope>
    <source>
        <strain evidence="9 10">373-A1</strain>
    </source>
</reference>
<keyword evidence="7" id="KW-0464">Manganese</keyword>
<dbReference type="InterPro" id="IPR007865">
    <property type="entry name" value="Aminopep_P_N"/>
</dbReference>
<proteinExistence type="inferred from homology"/>
<protein>
    <recommendedName>
        <fullName evidence="4">Xaa-Pro aminopeptidase</fullName>
        <ecNumber evidence="4">3.4.11.9</ecNumber>
    </recommendedName>
</protein>
<dbReference type="CDD" id="cd01087">
    <property type="entry name" value="Prolidase"/>
    <property type="match status" value="1"/>
</dbReference>
<name>A0A174GLY3_9CLOT</name>
<evidence type="ECO:0000256" key="1">
    <source>
        <dbReference type="ARBA" id="ARBA00001424"/>
    </source>
</evidence>
<dbReference type="InterPro" id="IPR000994">
    <property type="entry name" value="Pept_M24"/>
</dbReference>
<evidence type="ECO:0000256" key="3">
    <source>
        <dbReference type="ARBA" id="ARBA00008766"/>
    </source>
</evidence>
<comment type="caution">
    <text evidence="9">The sequence shown here is derived from an EMBL/GenBank/DDBJ whole genome shotgun (WGS) entry which is preliminary data.</text>
</comment>
<sequence length="418" mass="48171">MIKEVFKRNRERLMEKVNDNSIVILFAGNAPRKSADEQYQFTPNRNFYYFTGIDEEEHILVLTKINGVISERLFIKDIDEEMEKWVGKSIRPEEGKEISGVEDVAFISTFKLFLNKTFNNLVEVNLYLDIDREEFNSLKNVVGEFANEVKGKYPFANIRNLAPLIAPLRLIKNEEEIEEIKKAINITIEGVNSLMKNCKVGMKEYEVEAYFDFVCKSNGVKDFAFKTIAAAGKNATILHYVDNNCDIKDGDLILFDLGAQYNYYNGDISRTFPVNGRFSNRQKEVYNAVLRVNEKVINEIRPGVRFLDLNKKAKEWIAEECINLGLIKDREDVSNYYWHSIGHSLGLDTHDIEGNNRDVILQEGMVWTVEPGIYIEEEGIGIRIEDDVVVTSQGVEVLTKDMIKTVEEIEEFMNKYSI</sequence>
<dbReference type="Proteomes" id="UP000092714">
    <property type="component" value="Unassembled WGS sequence"/>
</dbReference>
<comment type="cofactor">
    <cofactor evidence="2">
        <name>Mn(2+)</name>
        <dbReference type="ChEBI" id="CHEBI:29035"/>
    </cofactor>
</comment>
<gene>
    <name evidence="9" type="ORF">CP373A1_11885</name>
</gene>
<dbReference type="AlphaFoldDB" id="A0A174GLY3"/>
<keyword evidence="6" id="KW-0378">Hydrolase</keyword>
<dbReference type="InterPro" id="IPR029149">
    <property type="entry name" value="Creatin/AminoP/Spt16_N"/>
</dbReference>
<dbReference type="Gene3D" id="3.40.350.10">
    <property type="entry name" value="Creatinase/prolidase N-terminal domain"/>
    <property type="match status" value="1"/>
</dbReference>
<evidence type="ECO:0000256" key="5">
    <source>
        <dbReference type="ARBA" id="ARBA00022723"/>
    </source>
</evidence>
<dbReference type="RefSeq" id="WP_027098568.1">
    <property type="nucleotide sequence ID" value="NZ_CAXSZC010000009.1"/>
</dbReference>
<dbReference type="PANTHER" id="PTHR43226">
    <property type="entry name" value="XAA-PRO AMINOPEPTIDASE 3"/>
    <property type="match status" value="1"/>
</dbReference>
<evidence type="ECO:0000256" key="4">
    <source>
        <dbReference type="ARBA" id="ARBA00012574"/>
    </source>
</evidence>
<evidence type="ECO:0000256" key="7">
    <source>
        <dbReference type="ARBA" id="ARBA00023211"/>
    </source>
</evidence>
<dbReference type="SUPFAM" id="SSF53092">
    <property type="entry name" value="Creatinase/prolidase N-terminal domain"/>
    <property type="match status" value="1"/>
</dbReference>
<dbReference type="Gene3D" id="3.90.230.10">
    <property type="entry name" value="Creatinase/methionine aminopeptidase superfamily"/>
    <property type="match status" value="1"/>
</dbReference>
<keyword evidence="10" id="KW-1185">Reference proteome</keyword>
<dbReference type="SUPFAM" id="SSF55920">
    <property type="entry name" value="Creatinase/aminopeptidase"/>
    <property type="match status" value="1"/>
</dbReference>
<dbReference type="GeneID" id="42776393"/>
<dbReference type="PRINTS" id="PR00599">
    <property type="entry name" value="MAPEPTIDASE"/>
</dbReference>
<evidence type="ECO:0000313" key="10">
    <source>
        <dbReference type="Proteomes" id="UP000092714"/>
    </source>
</evidence>
<dbReference type="Pfam" id="PF05195">
    <property type="entry name" value="AMP_N"/>
    <property type="match status" value="1"/>
</dbReference>
<evidence type="ECO:0000256" key="6">
    <source>
        <dbReference type="ARBA" id="ARBA00022801"/>
    </source>
</evidence>
<keyword evidence="9" id="KW-0645">Protease</keyword>
<dbReference type="EMBL" id="MAPZ01000024">
    <property type="protein sequence ID" value="OBY10195.1"/>
    <property type="molecule type" value="Genomic_DNA"/>
</dbReference>
<dbReference type="GO" id="GO:0030145">
    <property type="term" value="F:manganese ion binding"/>
    <property type="evidence" value="ECO:0007669"/>
    <property type="project" value="InterPro"/>
</dbReference>
<dbReference type="GO" id="GO:0070006">
    <property type="term" value="F:metalloaminopeptidase activity"/>
    <property type="evidence" value="ECO:0007669"/>
    <property type="project" value="InterPro"/>
</dbReference>
<accession>A0A174GLY3</accession>
<dbReference type="eggNOG" id="COG0006">
    <property type="taxonomic scope" value="Bacteria"/>
</dbReference>
<dbReference type="Pfam" id="PF00557">
    <property type="entry name" value="Peptidase_M24"/>
    <property type="match status" value="1"/>
</dbReference>
<keyword evidence="5" id="KW-0479">Metal-binding</keyword>
<dbReference type="EC" id="3.4.11.9" evidence="4"/>
<dbReference type="InterPro" id="IPR001714">
    <property type="entry name" value="Pept_M24_MAP"/>
</dbReference>
<organism evidence="9 10">
    <name type="scientific">Clostridium paraputrificum</name>
    <dbReference type="NCBI Taxonomy" id="29363"/>
    <lineage>
        <taxon>Bacteria</taxon>
        <taxon>Bacillati</taxon>
        <taxon>Bacillota</taxon>
        <taxon>Clostridia</taxon>
        <taxon>Eubacteriales</taxon>
        <taxon>Clostridiaceae</taxon>
        <taxon>Clostridium</taxon>
    </lineage>
</organism>
<keyword evidence="9" id="KW-0031">Aminopeptidase</keyword>
<dbReference type="PANTHER" id="PTHR43226:SF4">
    <property type="entry name" value="XAA-PRO AMINOPEPTIDASE 3"/>
    <property type="match status" value="1"/>
</dbReference>
<dbReference type="GO" id="GO:0006508">
    <property type="term" value="P:proteolysis"/>
    <property type="evidence" value="ECO:0007669"/>
    <property type="project" value="TreeGrafter"/>
</dbReference>